<dbReference type="Proteomes" id="UP001201629">
    <property type="component" value="Unassembled WGS sequence"/>
</dbReference>
<comment type="caution">
    <text evidence="3">The sequence shown here is derived from an EMBL/GenBank/DDBJ whole genome shotgun (WGS) entry which is preliminary data.</text>
</comment>
<evidence type="ECO:0000313" key="3">
    <source>
        <dbReference type="EMBL" id="MCG5444516.1"/>
    </source>
</evidence>
<dbReference type="EMBL" id="JAKKFD010000026">
    <property type="protein sequence ID" value="MCG5444516.1"/>
    <property type="molecule type" value="Genomic_DNA"/>
</dbReference>
<evidence type="ECO:0000256" key="2">
    <source>
        <dbReference type="SAM" id="Phobius"/>
    </source>
</evidence>
<feature type="compositionally biased region" description="Polar residues" evidence="1">
    <location>
        <begin position="96"/>
        <end position="111"/>
    </location>
</feature>
<keyword evidence="2" id="KW-0812">Transmembrane</keyword>
<sequence>MTSMIRKRDRLDEYVRQVTQLDDDGAATLADPTAKHALFEEISRMHTNDQPEPRRLPARRRVQLVAVAAGIVVTAMTVLASTGLLGWRSQPPPTASNPTQTSEQTQASPQQGDAFGTGVEASCPEQYSPQTLAGRALAFDGTVLSIAERPSATEGADPYVPVTFAVTRWFRGGHGDRVTVAMFPPEAHTSVGNSSYRIGSRLLVSGADRWGNAQLSDPIAWPCGFTRWYTQADANVWEQAFR</sequence>
<proteinExistence type="predicted"/>
<gene>
    <name evidence="3" type="ORF">NIE79_002673</name>
</gene>
<name>A0ABS9N4T2_9ACTN</name>
<evidence type="ECO:0000256" key="1">
    <source>
        <dbReference type="SAM" id="MobiDB-lite"/>
    </source>
</evidence>
<dbReference type="RefSeq" id="WP_238679607.1">
    <property type="nucleotide sequence ID" value="NZ_JAKKFD010000026.1"/>
</dbReference>
<protein>
    <submittedName>
        <fullName evidence="3">Uncharacterized protein</fullName>
    </submittedName>
</protein>
<keyword evidence="4" id="KW-1185">Reference proteome</keyword>
<evidence type="ECO:0000313" key="4">
    <source>
        <dbReference type="Proteomes" id="UP001201629"/>
    </source>
</evidence>
<organism evidence="3 4">
    <name type="scientific">Micromonospora trifolii</name>
    <dbReference type="NCBI Taxonomy" id="2911208"/>
    <lineage>
        <taxon>Bacteria</taxon>
        <taxon>Bacillati</taxon>
        <taxon>Actinomycetota</taxon>
        <taxon>Actinomycetes</taxon>
        <taxon>Micromonosporales</taxon>
        <taxon>Micromonosporaceae</taxon>
        <taxon>Micromonospora</taxon>
    </lineage>
</organism>
<keyword evidence="2" id="KW-0472">Membrane</keyword>
<feature type="transmembrane region" description="Helical" evidence="2">
    <location>
        <begin position="64"/>
        <end position="87"/>
    </location>
</feature>
<reference evidence="3 4" key="1">
    <citation type="submission" date="2022-01" db="EMBL/GenBank/DDBJ databases">
        <authorList>
            <person name="Riesco R."/>
            <person name="Trujillo M.E."/>
        </authorList>
    </citation>
    <scope>NUCLEOTIDE SEQUENCE [LARGE SCALE GENOMIC DNA]</scope>
    <source>
        <strain evidence="3 4">NIE79</strain>
    </source>
</reference>
<accession>A0ABS9N4T2</accession>
<keyword evidence="2" id="KW-1133">Transmembrane helix</keyword>
<feature type="region of interest" description="Disordered" evidence="1">
    <location>
        <begin position="89"/>
        <end position="113"/>
    </location>
</feature>